<organism evidence="4 5">
    <name type="scientific">Chrysolophus pictus</name>
    <name type="common">Golden pheasant</name>
    <name type="synonym">Phasianus pictus</name>
    <dbReference type="NCBI Taxonomy" id="9089"/>
    <lineage>
        <taxon>Eukaryota</taxon>
        <taxon>Metazoa</taxon>
        <taxon>Chordata</taxon>
        <taxon>Craniata</taxon>
        <taxon>Vertebrata</taxon>
        <taxon>Euteleostomi</taxon>
        <taxon>Archelosauria</taxon>
        <taxon>Archosauria</taxon>
        <taxon>Dinosauria</taxon>
        <taxon>Saurischia</taxon>
        <taxon>Theropoda</taxon>
        <taxon>Coelurosauria</taxon>
        <taxon>Aves</taxon>
        <taxon>Neognathae</taxon>
        <taxon>Galloanserae</taxon>
        <taxon>Galliformes</taxon>
        <taxon>Phasianidae</taxon>
        <taxon>Phasianinae</taxon>
        <taxon>Chrysolophus</taxon>
    </lineage>
</organism>
<proteinExistence type="inferred from homology"/>
<reference evidence="4" key="1">
    <citation type="submission" date="2025-08" db="UniProtKB">
        <authorList>
            <consortium name="Ensembl"/>
        </authorList>
    </citation>
    <scope>IDENTIFICATION</scope>
</reference>
<feature type="domain" description="Cytosolic fatty-acid binding proteins" evidence="3">
    <location>
        <begin position="147"/>
        <end position="164"/>
    </location>
</feature>
<evidence type="ECO:0000259" key="3">
    <source>
        <dbReference type="PROSITE" id="PS00214"/>
    </source>
</evidence>
<dbReference type="InterPro" id="IPR000463">
    <property type="entry name" value="Fatty_acid-bd"/>
</dbReference>
<name>A0A8C3LY26_CHRPC</name>
<evidence type="ECO:0000313" key="4">
    <source>
        <dbReference type="Ensembl" id="ENSCPIP00010015909.1"/>
    </source>
</evidence>
<accession>A0A8C3LY26</accession>
<comment type="similarity">
    <text evidence="1 2">Belongs to the calycin superfamily. Fatty-acid binding protein (FABP) family.</text>
</comment>
<dbReference type="Ensembl" id="ENSCPIT00010018956.1">
    <property type="protein sequence ID" value="ENSCPIP00010015909.1"/>
    <property type="gene ID" value="ENSCPIG00010012687.1"/>
</dbReference>
<dbReference type="InterPro" id="IPR000566">
    <property type="entry name" value="Lipocln_cytosolic_FA-bd_dom"/>
</dbReference>
<dbReference type="PANTHER" id="PTHR11955">
    <property type="entry name" value="FATTY ACID BINDING PROTEIN"/>
    <property type="match status" value="1"/>
</dbReference>
<dbReference type="GO" id="GO:0008289">
    <property type="term" value="F:lipid binding"/>
    <property type="evidence" value="ECO:0007669"/>
    <property type="project" value="InterPro"/>
</dbReference>
<sequence length="253" mass="27361">QREALGGFFFFIQRSAKAETSPAVPAALCPGAAGTRAVGLRVHGQGGACVCVCVSVRVCLCVCVCVRVRGCRRRRRRKGSTACPLLPPPPRAGSRREPHWLSPAAHVPGPAIKEAPAPLLPVLLPPSFAGDAATAAATAMAIDAFLGKWCLVSSEGFEEYMKELGVGMAMRKMGSMAKPDVYIIKEGDTITVKTESTFKTSQFSFKIGEKFEENTLDGRKTQVSILDFLMNKHSPLGVLWMKALFRSQLWHPC</sequence>
<evidence type="ECO:0000313" key="5">
    <source>
        <dbReference type="Proteomes" id="UP000694543"/>
    </source>
</evidence>
<dbReference type="PRINTS" id="PR00178">
    <property type="entry name" value="FATTYACIDBP"/>
</dbReference>
<dbReference type="PROSITE" id="PS00214">
    <property type="entry name" value="FABP"/>
    <property type="match status" value="1"/>
</dbReference>
<evidence type="ECO:0000256" key="2">
    <source>
        <dbReference type="RuleBase" id="RU003696"/>
    </source>
</evidence>
<keyword evidence="2" id="KW-0813">Transport</keyword>
<dbReference type="InterPro" id="IPR031259">
    <property type="entry name" value="ILBP"/>
</dbReference>
<evidence type="ECO:0000256" key="1">
    <source>
        <dbReference type="ARBA" id="ARBA00008390"/>
    </source>
</evidence>
<dbReference type="Gene3D" id="2.40.128.20">
    <property type="match status" value="1"/>
</dbReference>
<dbReference type="InterPro" id="IPR012674">
    <property type="entry name" value="Calycin"/>
</dbReference>
<dbReference type="AlphaFoldDB" id="A0A8C3LY26"/>
<protein>
    <recommendedName>
        <fullName evidence="3">Cytosolic fatty-acid binding proteins domain-containing protein</fullName>
    </recommendedName>
</protein>
<dbReference type="Pfam" id="PF00061">
    <property type="entry name" value="Lipocalin"/>
    <property type="match status" value="1"/>
</dbReference>
<dbReference type="Proteomes" id="UP000694543">
    <property type="component" value="Unplaced"/>
</dbReference>
<reference evidence="4" key="2">
    <citation type="submission" date="2025-09" db="UniProtKB">
        <authorList>
            <consortium name="Ensembl"/>
        </authorList>
    </citation>
    <scope>IDENTIFICATION</scope>
</reference>
<dbReference type="SUPFAM" id="SSF50814">
    <property type="entry name" value="Lipocalins"/>
    <property type="match status" value="1"/>
</dbReference>
<keyword evidence="5" id="KW-1185">Reference proteome</keyword>